<reference evidence="1 2" key="1">
    <citation type="submission" date="2023-03" db="EMBL/GenBank/DDBJ databases">
        <title>Genome sequence of Lichtheimia ornata CBS 291.66.</title>
        <authorList>
            <person name="Mohabir J.T."/>
            <person name="Shea T.P."/>
            <person name="Kurbessoian T."/>
            <person name="Berby B."/>
            <person name="Fontaine J."/>
            <person name="Livny J."/>
            <person name="Gnirke A."/>
            <person name="Stajich J.E."/>
            <person name="Cuomo C.A."/>
        </authorList>
    </citation>
    <scope>NUCLEOTIDE SEQUENCE [LARGE SCALE GENOMIC DNA]</scope>
    <source>
        <strain evidence="1">CBS 291.66</strain>
    </source>
</reference>
<dbReference type="GeneID" id="83216116"/>
<evidence type="ECO:0000313" key="2">
    <source>
        <dbReference type="Proteomes" id="UP001234581"/>
    </source>
</evidence>
<dbReference type="RefSeq" id="XP_058340534.1">
    <property type="nucleotide sequence ID" value="XM_058488711.1"/>
</dbReference>
<accession>A0AAD7UZ76</accession>
<dbReference type="AlphaFoldDB" id="A0AAD7UZ76"/>
<evidence type="ECO:0000313" key="1">
    <source>
        <dbReference type="EMBL" id="KAJ8655621.1"/>
    </source>
</evidence>
<organism evidence="1 2">
    <name type="scientific">Lichtheimia ornata</name>
    <dbReference type="NCBI Taxonomy" id="688661"/>
    <lineage>
        <taxon>Eukaryota</taxon>
        <taxon>Fungi</taxon>
        <taxon>Fungi incertae sedis</taxon>
        <taxon>Mucoromycota</taxon>
        <taxon>Mucoromycotina</taxon>
        <taxon>Mucoromycetes</taxon>
        <taxon>Mucorales</taxon>
        <taxon>Lichtheimiaceae</taxon>
        <taxon>Lichtheimia</taxon>
    </lineage>
</organism>
<protein>
    <submittedName>
        <fullName evidence="1">Uncharacterized protein</fullName>
    </submittedName>
</protein>
<sequence length="72" mass="8293">MQAHFQVIRVTKGGSYILLDEDSGKEVPHRFAPWDLKPASLDELEADPTEREEHFVVERIIDYKGTNPNNLE</sequence>
<dbReference type="EMBL" id="JARTCD010000047">
    <property type="protein sequence ID" value="KAJ8655621.1"/>
    <property type="molecule type" value="Genomic_DNA"/>
</dbReference>
<comment type="caution">
    <text evidence="1">The sequence shown here is derived from an EMBL/GenBank/DDBJ whole genome shotgun (WGS) entry which is preliminary data.</text>
</comment>
<proteinExistence type="predicted"/>
<name>A0AAD7UZ76_9FUNG</name>
<dbReference type="Proteomes" id="UP001234581">
    <property type="component" value="Unassembled WGS sequence"/>
</dbReference>
<gene>
    <name evidence="1" type="ORF">O0I10_008709</name>
</gene>
<keyword evidence="2" id="KW-1185">Reference proteome</keyword>